<comment type="caution">
    <text evidence="2">The sequence shown here is derived from an EMBL/GenBank/DDBJ whole genome shotgun (WGS) entry which is preliminary data.</text>
</comment>
<keyword evidence="1" id="KW-0812">Transmembrane</keyword>
<dbReference type="RefSeq" id="WP_032905550.1">
    <property type="nucleotide sequence ID" value="NZ_RQZI01000005.1"/>
</dbReference>
<feature type="transmembrane region" description="Helical" evidence="1">
    <location>
        <begin position="6"/>
        <end position="27"/>
    </location>
</feature>
<name>A0A3P1S557_STRSA</name>
<reference evidence="2 3" key="1">
    <citation type="submission" date="2018-11" db="EMBL/GenBank/DDBJ databases">
        <title>Genomes From Bacteria Associated with the Canine Oral Cavity: a Test Case for Automated Genome-Based Taxonomic Assignment.</title>
        <authorList>
            <person name="Coil D.A."/>
            <person name="Jospin G."/>
            <person name="Darling A.E."/>
            <person name="Wallis C."/>
            <person name="Davis I.J."/>
            <person name="Harris S."/>
            <person name="Eisen J.A."/>
            <person name="Holcombe L.J."/>
            <person name="O'Flynn C."/>
        </authorList>
    </citation>
    <scope>NUCLEOTIDE SEQUENCE [LARGE SCALE GENOMIC DNA]</scope>
    <source>
        <strain evidence="2 3">OH953</strain>
    </source>
</reference>
<sequence>MMDFVIIFIVLMLAIFAFVGWIVYWAISHSAKKNKVYQAFASEHGYQFDKAQGNDYYRDYSKQKTSNDFTLKLSQNPYVEKYANFSHYPFGRGNMVKVAYVISGDYNGSQFRAFTYHFEGNAIENSGPGGVFSIVMIQCPDEPKGQLSEQMFYENGMLCEYLRENLNVETIHERIEKLAYIASTK</sequence>
<proteinExistence type="predicted"/>
<protein>
    <submittedName>
        <fullName evidence="2">Uncharacterized protein</fullName>
    </submittedName>
</protein>
<evidence type="ECO:0000313" key="2">
    <source>
        <dbReference type="EMBL" id="RRC92319.1"/>
    </source>
</evidence>
<dbReference type="AlphaFoldDB" id="A0A3P1S557"/>
<dbReference type="EMBL" id="RQZI01000005">
    <property type="protein sequence ID" value="RRC92319.1"/>
    <property type="molecule type" value="Genomic_DNA"/>
</dbReference>
<evidence type="ECO:0000256" key="1">
    <source>
        <dbReference type="SAM" id="Phobius"/>
    </source>
</evidence>
<gene>
    <name evidence="2" type="ORF">EII39_06160</name>
</gene>
<keyword evidence="1" id="KW-0472">Membrane</keyword>
<dbReference type="Proteomes" id="UP000277597">
    <property type="component" value="Unassembled WGS sequence"/>
</dbReference>
<accession>A0A3P1S557</accession>
<organism evidence="2 3">
    <name type="scientific">Streptococcus sanguinis</name>
    <dbReference type="NCBI Taxonomy" id="1305"/>
    <lineage>
        <taxon>Bacteria</taxon>
        <taxon>Bacillati</taxon>
        <taxon>Bacillota</taxon>
        <taxon>Bacilli</taxon>
        <taxon>Lactobacillales</taxon>
        <taxon>Streptococcaceae</taxon>
        <taxon>Streptococcus</taxon>
    </lineage>
</organism>
<evidence type="ECO:0000313" key="3">
    <source>
        <dbReference type="Proteomes" id="UP000277597"/>
    </source>
</evidence>
<keyword evidence="1" id="KW-1133">Transmembrane helix</keyword>